<reference evidence="1 2" key="1">
    <citation type="submission" date="2014-06" db="EMBL/GenBank/DDBJ databases">
        <title>Evolutionary Origins and Diversification of the Mycorrhizal Mutualists.</title>
        <authorList>
            <consortium name="DOE Joint Genome Institute"/>
            <consortium name="Mycorrhizal Genomics Consortium"/>
            <person name="Kohler A."/>
            <person name="Kuo A."/>
            <person name="Nagy L.G."/>
            <person name="Floudas D."/>
            <person name="Copeland A."/>
            <person name="Barry K.W."/>
            <person name="Cichocki N."/>
            <person name="Veneault-Fourrey C."/>
            <person name="LaButti K."/>
            <person name="Lindquist E.A."/>
            <person name="Lipzen A."/>
            <person name="Lundell T."/>
            <person name="Morin E."/>
            <person name="Murat C."/>
            <person name="Riley R."/>
            <person name="Ohm R."/>
            <person name="Sun H."/>
            <person name="Tunlid A."/>
            <person name="Henrissat B."/>
            <person name="Grigoriev I.V."/>
            <person name="Hibbett D.S."/>
            <person name="Martin F."/>
        </authorList>
    </citation>
    <scope>NUCLEOTIDE SEQUENCE [LARGE SCALE GENOMIC DNA]</scope>
    <source>
        <strain evidence="1 2">SS14</strain>
    </source>
</reference>
<evidence type="ECO:0000313" key="2">
    <source>
        <dbReference type="Proteomes" id="UP000054279"/>
    </source>
</evidence>
<dbReference type="EMBL" id="KN837453">
    <property type="protein sequence ID" value="KIJ24839.1"/>
    <property type="molecule type" value="Genomic_DNA"/>
</dbReference>
<keyword evidence="2" id="KW-1185">Reference proteome</keyword>
<accession>A0A0C9TSL1</accession>
<feature type="non-terminal residue" evidence="1">
    <location>
        <position position="50"/>
    </location>
</feature>
<dbReference type="AlphaFoldDB" id="A0A0C9TSL1"/>
<sequence>WTYKEEKALLRKVDWKVTVWSAISFTALNLDRLNLAQANSDNFLEDLSLT</sequence>
<feature type="non-terminal residue" evidence="1">
    <location>
        <position position="1"/>
    </location>
</feature>
<organism evidence="1 2">
    <name type="scientific">Sphaerobolus stellatus (strain SS14)</name>
    <dbReference type="NCBI Taxonomy" id="990650"/>
    <lineage>
        <taxon>Eukaryota</taxon>
        <taxon>Fungi</taxon>
        <taxon>Dikarya</taxon>
        <taxon>Basidiomycota</taxon>
        <taxon>Agaricomycotina</taxon>
        <taxon>Agaricomycetes</taxon>
        <taxon>Phallomycetidae</taxon>
        <taxon>Geastrales</taxon>
        <taxon>Sphaerobolaceae</taxon>
        <taxon>Sphaerobolus</taxon>
    </lineage>
</organism>
<protein>
    <submittedName>
        <fullName evidence="1">Uncharacterized protein</fullName>
    </submittedName>
</protein>
<name>A0A0C9TSL1_SPHS4</name>
<dbReference type="Proteomes" id="UP000054279">
    <property type="component" value="Unassembled WGS sequence"/>
</dbReference>
<dbReference type="OrthoDB" id="1935484at2759"/>
<evidence type="ECO:0000313" key="1">
    <source>
        <dbReference type="EMBL" id="KIJ24839.1"/>
    </source>
</evidence>
<gene>
    <name evidence="1" type="ORF">M422DRAFT_78253</name>
</gene>
<dbReference type="HOGENOM" id="CLU_3129791_0_0_1"/>
<proteinExistence type="predicted"/>